<feature type="chain" id="PRO_5033051203" description="Secreted protein" evidence="1">
    <location>
        <begin position="43"/>
        <end position="188"/>
    </location>
</feature>
<dbReference type="EMBL" id="JACCFP010000001">
    <property type="protein sequence ID" value="NYJ02186.1"/>
    <property type="molecule type" value="Genomic_DNA"/>
</dbReference>
<evidence type="ECO:0008006" key="4">
    <source>
        <dbReference type="Google" id="ProtNLM"/>
    </source>
</evidence>
<dbReference type="AlphaFoldDB" id="A0A853C590"/>
<evidence type="ECO:0000313" key="2">
    <source>
        <dbReference type="EMBL" id="NYJ02186.1"/>
    </source>
</evidence>
<dbReference type="RefSeq" id="WP_179668589.1">
    <property type="nucleotide sequence ID" value="NZ_JACCFP010000001.1"/>
</dbReference>
<evidence type="ECO:0000256" key="1">
    <source>
        <dbReference type="SAM" id="SignalP"/>
    </source>
</evidence>
<organism evidence="2 3">
    <name type="scientific">Nocardioides thalensis</name>
    <dbReference type="NCBI Taxonomy" id="1914755"/>
    <lineage>
        <taxon>Bacteria</taxon>
        <taxon>Bacillati</taxon>
        <taxon>Actinomycetota</taxon>
        <taxon>Actinomycetes</taxon>
        <taxon>Propionibacteriales</taxon>
        <taxon>Nocardioidaceae</taxon>
        <taxon>Nocardioides</taxon>
    </lineage>
</organism>
<feature type="signal peptide" evidence="1">
    <location>
        <begin position="1"/>
        <end position="42"/>
    </location>
</feature>
<keyword evidence="1" id="KW-0732">Signal</keyword>
<evidence type="ECO:0000313" key="3">
    <source>
        <dbReference type="Proteomes" id="UP000530424"/>
    </source>
</evidence>
<dbReference type="Proteomes" id="UP000530424">
    <property type="component" value="Unassembled WGS sequence"/>
</dbReference>
<protein>
    <recommendedName>
        <fullName evidence="4">Secreted protein</fullName>
    </recommendedName>
</protein>
<comment type="caution">
    <text evidence="2">The sequence shown here is derived from an EMBL/GenBank/DDBJ whole genome shotgun (WGS) entry which is preliminary data.</text>
</comment>
<gene>
    <name evidence="2" type="ORF">HNR19_002884</name>
</gene>
<reference evidence="2 3" key="1">
    <citation type="submission" date="2020-07" db="EMBL/GenBank/DDBJ databases">
        <title>Sequencing the genomes of 1000 actinobacteria strains.</title>
        <authorList>
            <person name="Klenk H.-P."/>
        </authorList>
    </citation>
    <scope>NUCLEOTIDE SEQUENCE [LARGE SCALE GENOMIC DNA]</scope>
    <source>
        <strain evidence="2 3">DSM 103833</strain>
    </source>
</reference>
<proteinExistence type="predicted"/>
<name>A0A853C590_9ACTN</name>
<accession>A0A853C590</accession>
<keyword evidence="3" id="KW-1185">Reference proteome</keyword>
<sequence length="188" mass="18533">MSRTKRTERAARVRSLVASTPRAALIAAVAGVALGVAGGAHAADLITGKQIKDGSVTGRDVRDNTVAGFDVADLSLGADEFAGVLIGPPGPQGAAGRPGDDGLGEVFPQVATEVVGINATKTLVVGCGPGQVAIAGGLGGNAGGAFNLMESAPFGTAGEERGAWVVRAQNAGLASAPMTAWTLCGVMR</sequence>